<evidence type="ECO:0000313" key="8">
    <source>
        <dbReference type="Proteomes" id="UP001375743"/>
    </source>
</evidence>
<evidence type="ECO:0000256" key="2">
    <source>
        <dbReference type="ARBA" id="ARBA00022630"/>
    </source>
</evidence>
<dbReference type="SUPFAM" id="SSF51395">
    <property type="entry name" value="FMN-linked oxidoreductases"/>
    <property type="match status" value="1"/>
</dbReference>
<dbReference type="PANTHER" id="PTHR43303:SF4">
    <property type="entry name" value="NADPH DEHYDROGENASE C23G7.10C-RELATED"/>
    <property type="match status" value="1"/>
</dbReference>
<name>A0ABU8XUG8_9PROT</name>
<evidence type="ECO:0000259" key="6">
    <source>
        <dbReference type="Pfam" id="PF00724"/>
    </source>
</evidence>
<keyword evidence="8" id="KW-1185">Reference proteome</keyword>
<dbReference type="Pfam" id="PF00724">
    <property type="entry name" value="Oxidored_FMN"/>
    <property type="match status" value="1"/>
</dbReference>
<dbReference type="EMBL" id="JBBLZC010000019">
    <property type="protein sequence ID" value="MEK0084846.1"/>
    <property type="molecule type" value="Genomic_DNA"/>
</dbReference>
<dbReference type="InterPro" id="IPR001155">
    <property type="entry name" value="OxRdtase_FMN_N"/>
</dbReference>
<reference evidence="7 8" key="1">
    <citation type="submission" date="2024-01" db="EMBL/GenBank/DDBJ databases">
        <title>Multi-omics insights into the function and evolution of sodium benzoate biodegradation pathways in Benzoatithermus flavus gen. nov., sp. nov. from hot spring.</title>
        <authorList>
            <person name="Hu C.-J."/>
            <person name="Li W.-J."/>
        </authorList>
    </citation>
    <scope>NUCLEOTIDE SEQUENCE [LARGE SCALE GENOMIC DNA]</scope>
    <source>
        <strain evidence="7 8">SYSU G07066</strain>
    </source>
</reference>
<keyword evidence="5" id="KW-0560">Oxidoreductase</keyword>
<dbReference type="RefSeq" id="WP_418160696.1">
    <property type="nucleotide sequence ID" value="NZ_JBBLZC010000019.1"/>
</dbReference>
<dbReference type="Proteomes" id="UP001375743">
    <property type="component" value="Unassembled WGS sequence"/>
</dbReference>
<sequence length="368" mass="39534">MPGLFSPIHLAGKELANRILVSPMCQYSAEDGCAGDWHLVHYGALANSGAAMLIVEATAVEPRGRISAGDLGLYSDACEEALGRVVASCRRHGTAALGVQLAHAGRKGSAHVPWQGGKALGPSEGAWETIAPSPLPFDEGWPTPREMTPDDMRDVRAAFVASAERALRIGFDLVELHLAHGYLLHEFLSPVANRRTDAYGGSLENRMRFPLEIAADLRAAWPEDRILGARITGSDWIEGGWSDDDAVQLARRLQKLGFDYVTVSSGGIVPKVRIPADPGYQVPFAAKVKRETGITTCAVGLIAAPAQAERIVANGEADLVALARAFLDNPHWGWAAAFELGAKVRRPPQYERAAPELWPGATISRELD</sequence>
<evidence type="ECO:0000313" key="7">
    <source>
        <dbReference type="EMBL" id="MEK0084846.1"/>
    </source>
</evidence>
<organism evidence="7 8">
    <name type="scientific">Benzoatithermus flavus</name>
    <dbReference type="NCBI Taxonomy" id="3108223"/>
    <lineage>
        <taxon>Bacteria</taxon>
        <taxon>Pseudomonadati</taxon>
        <taxon>Pseudomonadota</taxon>
        <taxon>Alphaproteobacteria</taxon>
        <taxon>Geminicoccales</taxon>
        <taxon>Geminicoccaceae</taxon>
        <taxon>Benzoatithermus</taxon>
    </lineage>
</organism>
<accession>A0ABU8XUG8</accession>
<proteinExistence type="predicted"/>
<evidence type="ECO:0000256" key="4">
    <source>
        <dbReference type="ARBA" id="ARBA00022857"/>
    </source>
</evidence>
<feature type="domain" description="NADH:flavin oxidoreductase/NADH oxidase N-terminal" evidence="6">
    <location>
        <begin position="4"/>
        <end position="332"/>
    </location>
</feature>
<keyword evidence="2" id="KW-0285">Flavoprotein</keyword>
<dbReference type="InterPro" id="IPR013785">
    <property type="entry name" value="Aldolase_TIM"/>
</dbReference>
<comment type="caution">
    <text evidence="7">The sequence shown here is derived from an EMBL/GenBank/DDBJ whole genome shotgun (WGS) entry which is preliminary data.</text>
</comment>
<evidence type="ECO:0000256" key="3">
    <source>
        <dbReference type="ARBA" id="ARBA00022643"/>
    </source>
</evidence>
<protein>
    <submittedName>
        <fullName evidence="7">NADH:flavin oxidoreductase/NADH oxidase</fullName>
    </submittedName>
</protein>
<dbReference type="InterPro" id="IPR044152">
    <property type="entry name" value="YqjM-like"/>
</dbReference>
<keyword evidence="4" id="KW-0521">NADP</keyword>
<dbReference type="Gene3D" id="3.20.20.70">
    <property type="entry name" value="Aldolase class I"/>
    <property type="match status" value="1"/>
</dbReference>
<dbReference type="PANTHER" id="PTHR43303">
    <property type="entry name" value="NADPH DEHYDROGENASE C23G7.10C-RELATED"/>
    <property type="match status" value="1"/>
</dbReference>
<comment type="cofactor">
    <cofactor evidence="1">
        <name>FMN</name>
        <dbReference type="ChEBI" id="CHEBI:58210"/>
    </cofactor>
</comment>
<evidence type="ECO:0000256" key="5">
    <source>
        <dbReference type="ARBA" id="ARBA00023002"/>
    </source>
</evidence>
<dbReference type="CDD" id="cd02932">
    <property type="entry name" value="OYE_YqiM_FMN"/>
    <property type="match status" value="1"/>
</dbReference>
<evidence type="ECO:0000256" key="1">
    <source>
        <dbReference type="ARBA" id="ARBA00001917"/>
    </source>
</evidence>
<gene>
    <name evidence="7" type="ORF">U1T56_16970</name>
</gene>
<keyword evidence="3" id="KW-0288">FMN</keyword>